<organism evidence="14 15">
    <name type="scientific">Hibiscus syriacus</name>
    <name type="common">Rose of Sharon</name>
    <dbReference type="NCBI Taxonomy" id="106335"/>
    <lineage>
        <taxon>Eukaryota</taxon>
        <taxon>Viridiplantae</taxon>
        <taxon>Streptophyta</taxon>
        <taxon>Embryophyta</taxon>
        <taxon>Tracheophyta</taxon>
        <taxon>Spermatophyta</taxon>
        <taxon>Magnoliopsida</taxon>
        <taxon>eudicotyledons</taxon>
        <taxon>Gunneridae</taxon>
        <taxon>Pentapetalae</taxon>
        <taxon>rosids</taxon>
        <taxon>malvids</taxon>
        <taxon>Malvales</taxon>
        <taxon>Malvaceae</taxon>
        <taxon>Malvoideae</taxon>
        <taxon>Hibiscus</taxon>
    </lineage>
</organism>
<evidence type="ECO:0000256" key="9">
    <source>
        <dbReference type="ARBA" id="ARBA00022989"/>
    </source>
</evidence>
<keyword evidence="15" id="KW-1185">Reference proteome</keyword>
<evidence type="ECO:0000256" key="7">
    <source>
        <dbReference type="ARBA" id="ARBA00022777"/>
    </source>
</evidence>
<gene>
    <name evidence="14" type="ORF">F3Y22_tig00002511pilonHSYRG00090</name>
</gene>
<dbReference type="InterPro" id="IPR045274">
    <property type="entry name" value="WAK-like"/>
</dbReference>
<dbReference type="Proteomes" id="UP000436088">
    <property type="component" value="Unassembled WGS sequence"/>
</dbReference>
<dbReference type="EMBL" id="VEPZ02000181">
    <property type="protein sequence ID" value="KAE8731807.1"/>
    <property type="molecule type" value="Genomic_DNA"/>
</dbReference>
<evidence type="ECO:0000256" key="10">
    <source>
        <dbReference type="ARBA" id="ARBA00023136"/>
    </source>
</evidence>
<feature type="domain" description="Protein kinase" evidence="13">
    <location>
        <begin position="56"/>
        <end position="204"/>
    </location>
</feature>
<keyword evidence="8" id="KW-0067">ATP-binding</keyword>
<dbReference type="GO" id="GO:0005886">
    <property type="term" value="C:plasma membrane"/>
    <property type="evidence" value="ECO:0007669"/>
    <property type="project" value="TreeGrafter"/>
</dbReference>
<dbReference type="Gene3D" id="3.30.200.20">
    <property type="entry name" value="Phosphorylase Kinase, domain 1"/>
    <property type="match status" value="1"/>
</dbReference>
<evidence type="ECO:0000256" key="2">
    <source>
        <dbReference type="ARBA" id="ARBA00022527"/>
    </source>
</evidence>
<comment type="catalytic activity">
    <reaction evidence="11">
        <text>L-seryl-[protein] + ATP = O-phospho-L-seryl-[protein] + ADP + H(+)</text>
        <dbReference type="Rhea" id="RHEA:17989"/>
        <dbReference type="Rhea" id="RHEA-COMP:9863"/>
        <dbReference type="Rhea" id="RHEA-COMP:11604"/>
        <dbReference type="ChEBI" id="CHEBI:15378"/>
        <dbReference type="ChEBI" id="CHEBI:29999"/>
        <dbReference type="ChEBI" id="CHEBI:30616"/>
        <dbReference type="ChEBI" id="CHEBI:83421"/>
        <dbReference type="ChEBI" id="CHEBI:456216"/>
    </reaction>
</comment>
<comment type="caution">
    <text evidence="14">The sequence shown here is derived from an EMBL/GenBank/DDBJ whole genome shotgun (WGS) entry which is preliminary data.</text>
</comment>
<reference evidence="14" key="1">
    <citation type="submission" date="2019-09" db="EMBL/GenBank/DDBJ databases">
        <title>Draft genome information of white flower Hibiscus syriacus.</title>
        <authorList>
            <person name="Kim Y.-M."/>
        </authorList>
    </citation>
    <scope>NUCLEOTIDE SEQUENCE [LARGE SCALE GENOMIC DNA]</scope>
    <source>
        <strain evidence="14">YM2019G1</strain>
    </source>
</reference>
<keyword evidence="3" id="KW-0808">Transferase</keyword>
<keyword evidence="5" id="KW-0732">Signal</keyword>
<protein>
    <recommendedName>
        <fullName evidence="13">Protein kinase domain-containing protein</fullName>
    </recommendedName>
</protein>
<comment type="catalytic activity">
    <reaction evidence="12">
        <text>L-threonyl-[protein] + ATP = O-phospho-L-threonyl-[protein] + ADP + H(+)</text>
        <dbReference type="Rhea" id="RHEA:46608"/>
        <dbReference type="Rhea" id="RHEA-COMP:11060"/>
        <dbReference type="Rhea" id="RHEA-COMP:11605"/>
        <dbReference type="ChEBI" id="CHEBI:15378"/>
        <dbReference type="ChEBI" id="CHEBI:30013"/>
        <dbReference type="ChEBI" id="CHEBI:30616"/>
        <dbReference type="ChEBI" id="CHEBI:61977"/>
        <dbReference type="ChEBI" id="CHEBI:456216"/>
    </reaction>
</comment>
<dbReference type="GO" id="GO:0007166">
    <property type="term" value="P:cell surface receptor signaling pathway"/>
    <property type="evidence" value="ECO:0007669"/>
    <property type="project" value="InterPro"/>
</dbReference>
<accession>A0A6A3CTC4</accession>
<dbReference type="SUPFAM" id="SSF56112">
    <property type="entry name" value="Protein kinase-like (PK-like)"/>
    <property type="match status" value="1"/>
</dbReference>
<dbReference type="InterPro" id="IPR011009">
    <property type="entry name" value="Kinase-like_dom_sf"/>
</dbReference>
<sequence>MVALHTQEKKATQNEKEILSSKRGFTVTARANERQVSTETVKIFTAEELQNATKNYDESQIIVKGGFGTVYKVILKKGTKVSIKKSKVVDQSQIKQFINEVIILSQINHRNVVKLLGRCLETEVPLLVYEFVSNGTFSDHIHCKNKDRSISWEIRLSIATESAQVLPYLHSAASTPIIHRDVKPANISWTTITPRKFPISELLD</sequence>
<keyword evidence="6" id="KW-0547">Nucleotide-binding</keyword>
<dbReference type="PANTHER" id="PTHR27005:SF468">
    <property type="entry name" value="OS01G0310500 PROTEIN"/>
    <property type="match status" value="1"/>
</dbReference>
<comment type="subcellular location">
    <subcellularLocation>
        <location evidence="1">Membrane</location>
        <topology evidence="1">Single-pass type I membrane protein</topology>
    </subcellularLocation>
</comment>
<dbReference type="Gene3D" id="1.10.510.10">
    <property type="entry name" value="Transferase(Phosphotransferase) domain 1"/>
    <property type="match status" value="1"/>
</dbReference>
<evidence type="ECO:0000313" key="15">
    <source>
        <dbReference type="Proteomes" id="UP000436088"/>
    </source>
</evidence>
<dbReference type="GO" id="GO:0005524">
    <property type="term" value="F:ATP binding"/>
    <property type="evidence" value="ECO:0007669"/>
    <property type="project" value="UniProtKB-KW"/>
</dbReference>
<evidence type="ECO:0000313" key="14">
    <source>
        <dbReference type="EMBL" id="KAE8731807.1"/>
    </source>
</evidence>
<evidence type="ECO:0000256" key="5">
    <source>
        <dbReference type="ARBA" id="ARBA00022729"/>
    </source>
</evidence>
<dbReference type="InterPro" id="IPR000719">
    <property type="entry name" value="Prot_kinase_dom"/>
</dbReference>
<keyword evidence="9" id="KW-1133">Transmembrane helix</keyword>
<evidence type="ECO:0000256" key="8">
    <source>
        <dbReference type="ARBA" id="ARBA00022840"/>
    </source>
</evidence>
<evidence type="ECO:0000256" key="1">
    <source>
        <dbReference type="ARBA" id="ARBA00004479"/>
    </source>
</evidence>
<dbReference type="FunFam" id="3.30.200.20:FF:000043">
    <property type="entry name" value="Wall-associated receptor kinase 2"/>
    <property type="match status" value="1"/>
</dbReference>
<dbReference type="AlphaFoldDB" id="A0A6A3CTC4"/>
<dbReference type="GO" id="GO:0004674">
    <property type="term" value="F:protein serine/threonine kinase activity"/>
    <property type="evidence" value="ECO:0007669"/>
    <property type="project" value="UniProtKB-KW"/>
</dbReference>
<evidence type="ECO:0000256" key="6">
    <source>
        <dbReference type="ARBA" id="ARBA00022741"/>
    </source>
</evidence>
<keyword evidence="7" id="KW-0418">Kinase</keyword>
<name>A0A6A3CTC4_HIBSY</name>
<dbReference type="Pfam" id="PF00069">
    <property type="entry name" value="Pkinase"/>
    <property type="match status" value="1"/>
</dbReference>
<evidence type="ECO:0000256" key="12">
    <source>
        <dbReference type="ARBA" id="ARBA00047951"/>
    </source>
</evidence>
<evidence type="ECO:0000256" key="4">
    <source>
        <dbReference type="ARBA" id="ARBA00022692"/>
    </source>
</evidence>
<dbReference type="SMART" id="SM00220">
    <property type="entry name" value="S_TKc"/>
    <property type="match status" value="1"/>
</dbReference>
<keyword evidence="10" id="KW-0472">Membrane</keyword>
<evidence type="ECO:0000256" key="11">
    <source>
        <dbReference type="ARBA" id="ARBA00047558"/>
    </source>
</evidence>
<evidence type="ECO:0000259" key="13">
    <source>
        <dbReference type="PROSITE" id="PS50011"/>
    </source>
</evidence>
<evidence type="ECO:0000256" key="3">
    <source>
        <dbReference type="ARBA" id="ARBA00022679"/>
    </source>
</evidence>
<keyword evidence="2" id="KW-0723">Serine/threonine-protein kinase</keyword>
<dbReference type="PROSITE" id="PS50011">
    <property type="entry name" value="PROTEIN_KINASE_DOM"/>
    <property type="match status" value="1"/>
</dbReference>
<keyword evidence="4" id="KW-0812">Transmembrane</keyword>
<proteinExistence type="predicted"/>
<dbReference type="PANTHER" id="PTHR27005">
    <property type="entry name" value="WALL-ASSOCIATED RECEPTOR KINASE-LIKE 21"/>
    <property type="match status" value="1"/>
</dbReference>